<feature type="repeat" description="TPR" evidence="3">
    <location>
        <begin position="342"/>
        <end position="375"/>
    </location>
</feature>
<dbReference type="SUPFAM" id="SSF48452">
    <property type="entry name" value="TPR-like"/>
    <property type="match status" value="1"/>
</dbReference>
<dbReference type="AlphaFoldDB" id="A0A7X9FSS0"/>
<evidence type="ECO:0000313" key="4">
    <source>
        <dbReference type="EMBL" id="NMC63638.1"/>
    </source>
</evidence>
<dbReference type="SMART" id="SM00028">
    <property type="entry name" value="TPR"/>
    <property type="match status" value="5"/>
</dbReference>
<dbReference type="Pfam" id="PF13429">
    <property type="entry name" value="TPR_15"/>
    <property type="match status" value="1"/>
</dbReference>
<feature type="non-terminal residue" evidence="4">
    <location>
        <position position="509"/>
    </location>
</feature>
<comment type="caution">
    <text evidence="4">The sequence shown here is derived from an EMBL/GenBank/DDBJ whole genome shotgun (WGS) entry which is preliminary data.</text>
</comment>
<keyword evidence="2 3" id="KW-0802">TPR repeat</keyword>
<dbReference type="InterPro" id="IPR019734">
    <property type="entry name" value="TPR_rpt"/>
</dbReference>
<sequence length="509" mass="58514">MESTFDLQADQVSTNVFLAVCKWMKNGEENTADWIRLLNELNKIDDLEKRTALTGIILNILLENGNEIAVATTINTLPDEFLQERIILFAKARLLGRNRNSEDARQTYQKALNMPMKSKQSNDPDESILTTLVNLPKWQADCAFERGDWENAVVASIQCLQFPAYYSYMKENTINRIYNLALKEWSYQKIGVSKNLPAVIQKDEFTNLSQQYSSVTAELQNQYTFLHTFLLNGQIQSFESASEEPLSLICQMINASNQKQYEKMLQIIEKGKKVNDLPLIALGLFPEDKFNELIPAFQDAFHENKKDPYLSAGMAKIFMAENETDLAIDAYENALNILTDEPLWRTDLAKLYEEKGELQKAILHSEQAVTLDPGNQNNKKEYLEDLYAIQDYRKVIEVFEENQQQFNNNDAILRMVINAYFQVGEYRKALSYIQMQQEKMKDDLEMLLIQARIAEKLGSIPKAMEIIRSAYQIDPKSPEVIIELARIKSLEENDGFGLEIIEKALESNI</sequence>
<organism evidence="4 5">
    <name type="scientific">SAR324 cluster bacterium</name>
    <dbReference type="NCBI Taxonomy" id="2024889"/>
    <lineage>
        <taxon>Bacteria</taxon>
        <taxon>Deltaproteobacteria</taxon>
        <taxon>SAR324 cluster</taxon>
    </lineage>
</organism>
<dbReference type="Gene3D" id="1.25.40.10">
    <property type="entry name" value="Tetratricopeptide repeat domain"/>
    <property type="match status" value="2"/>
</dbReference>
<proteinExistence type="predicted"/>
<name>A0A7X9FSS0_9DELT</name>
<dbReference type="InterPro" id="IPR011990">
    <property type="entry name" value="TPR-like_helical_dom_sf"/>
</dbReference>
<evidence type="ECO:0000313" key="5">
    <source>
        <dbReference type="Proteomes" id="UP000524246"/>
    </source>
</evidence>
<evidence type="ECO:0000256" key="1">
    <source>
        <dbReference type="ARBA" id="ARBA00022737"/>
    </source>
</evidence>
<accession>A0A7X9FSS0</accession>
<protein>
    <submittedName>
        <fullName evidence="4">Tetratricopeptide repeat protein</fullName>
    </submittedName>
</protein>
<reference evidence="4 5" key="1">
    <citation type="journal article" date="2020" name="Biotechnol. Biofuels">
        <title>New insights from the biogas microbiome by comprehensive genome-resolved metagenomics of nearly 1600 species originating from multiple anaerobic digesters.</title>
        <authorList>
            <person name="Campanaro S."/>
            <person name="Treu L."/>
            <person name="Rodriguez-R L.M."/>
            <person name="Kovalovszki A."/>
            <person name="Ziels R.M."/>
            <person name="Maus I."/>
            <person name="Zhu X."/>
            <person name="Kougias P.G."/>
            <person name="Basile A."/>
            <person name="Luo G."/>
            <person name="Schluter A."/>
            <person name="Konstantinidis K.T."/>
            <person name="Angelidaki I."/>
        </authorList>
    </citation>
    <scope>NUCLEOTIDE SEQUENCE [LARGE SCALE GENOMIC DNA]</scope>
    <source>
        <strain evidence="4">AS27yjCOA_65</strain>
    </source>
</reference>
<dbReference type="PROSITE" id="PS50005">
    <property type="entry name" value="TPR"/>
    <property type="match status" value="1"/>
</dbReference>
<dbReference type="Proteomes" id="UP000524246">
    <property type="component" value="Unassembled WGS sequence"/>
</dbReference>
<evidence type="ECO:0000256" key="2">
    <source>
        <dbReference type="ARBA" id="ARBA00022803"/>
    </source>
</evidence>
<keyword evidence="1" id="KW-0677">Repeat</keyword>
<dbReference type="PANTHER" id="PTHR44186:SF1">
    <property type="entry name" value="BARDET-BIEDL SYNDROME 4 PROTEIN"/>
    <property type="match status" value="1"/>
</dbReference>
<gene>
    <name evidence="4" type="ORF">GYA55_10800</name>
</gene>
<evidence type="ECO:0000256" key="3">
    <source>
        <dbReference type="PROSITE-ProRule" id="PRU00339"/>
    </source>
</evidence>
<dbReference type="PANTHER" id="PTHR44186">
    <property type="match status" value="1"/>
</dbReference>
<dbReference type="EMBL" id="JAAZON010000492">
    <property type="protein sequence ID" value="NMC63638.1"/>
    <property type="molecule type" value="Genomic_DNA"/>
</dbReference>